<protein>
    <submittedName>
        <fullName evidence="2">AbrB/MazE/SpoVT family DNA-binding domain-containing protein</fullName>
    </submittedName>
</protein>
<dbReference type="Pfam" id="PF04014">
    <property type="entry name" value="MazE_antitoxin"/>
    <property type="match status" value="1"/>
</dbReference>
<keyword evidence="2" id="KW-0238">DNA-binding</keyword>
<dbReference type="SUPFAM" id="SSF89447">
    <property type="entry name" value="AbrB/MazE/MraZ-like"/>
    <property type="match status" value="1"/>
</dbReference>
<dbReference type="InterPro" id="IPR007159">
    <property type="entry name" value="SpoVT-AbrB_dom"/>
</dbReference>
<dbReference type="EMBL" id="JAGVWC010000005">
    <property type="protein sequence ID" value="MBS3061027.1"/>
    <property type="molecule type" value="Genomic_DNA"/>
</dbReference>
<evidence type="ECO:0000313" key="2">
    <source>
        <dbReference type="EMBL" id="MBS3061027.1"/>
    </source>
</evidence>
<evidence type="ECO:0000313" key="3">
    <source>
        <dbReference type="Proteomes" id="UP000675968"/>
    </source>
</evidence>
<organism evidence="2 3">
    <name type="scientific">Candidatus Iainarchaeum sp</name>
    <dbReference type="NCBI Taxonomy" id="3101447"/>
    <lineage>
        <taxon>Archaea</taxon>
        <taxon>Candidatus Iainarchaeota</taxon>
        <taxon>Candidatus Iainarchaeia</taxon>
        <taxon>Candidatus Iainarchaeales</taxon>
        <taxon>Candidatus Iainarchaeaceae</taxon>
        <taxon>Candidatus Iainarchaeum</taxon>
    </lineage>
</organism>
<evidence type="ECO:0000259" key="1">
    <source>
        <dbReference type="Pfam" id="PF04014"/>
    </source>
</evidence>
<proteinExistence type="predicted"/>
<reference evidence="2" key="1">
    <citation type="submission" date="2021-03" db="EMBL/GenBank/DDBJ databases">
        <authorList>
            <person name="Jaffe A."/>
        </authorList>
    </citation>
    <scope>NUCLEOTIDE SEQUENCE</scope>
    <source>
        <strain evidence="2">RIFCSPLOWO2_01_FULL_AR10_48_17</strain>
    </source>
</reference>
<dbReference type="Gene3D" id="2.10.260.10">
    <property type="match status" value="1"/>
</dbReference>
<accession>A0A8T4L399</accession>
<name>A0A8T4L399_9ARCH</name>
<sequence>MAKLQKINGSYFISLPKKIVERFGWKQGQEIDVVQTVAHEKKLLLEDHK</sequence>
<dbReference type="InterPro" id="IPR037914">
    <property type="entry name" value="SpoVT-AbrB_sf"/>
</dbReference>
<feature type="domain" description="SpoVT-AbrB" evidence="1">
    <location>
        <begin position="5"/>
        <end position="37"/>
    </location>
</feature>
<dbReference type="GO" id="GO:0003677">
    <property type="term" value="F:DNA binding"/>
    <property type="evidence" value="ECO:0007669"/>
    <property type="project" value="UniProtKB-KW"/>
</dbReference>
<gene>
    <name evidence="2" type="ORF">J4215_00415</name>
</gene>
<dbReference type="AlphaFoldDB" id="A0A8T4L399"/>
<dbReference type="Proteomes" id="UP000675968">
    <property type="component" value="Unassembled WGS sequence"/>
</dbReference>
<reference evidence="2" key="2">
    <citation type="submission" date="2021-05" db="EMBL/GenBank/DDBJ databases">
        <title>Protein family content uncovers lineage relationships and bacterial pathway maintenance mechanisms in DPANN archaea.</title>
        <authorList>
            <person name="Castelle C.J."/>
            <person name="Meheust R."/>
            <person name="Jaffe A.L."/>
            <person name="Seitz K."/>
            <person name="Gong X."/>
            <person name="Baker B.J."/>
            <person name="Banfield J.F."/>
        </authorList>
    </citation>
    <scope>NUCLEOTIDE SEQUENCE</scope>
    <source>
        <strain evidence="2">RIFCSPLOWO2_01_FULL_AR10_48_17</strain>
    </source>
</reference>
<comment type="caution">
    <text evidence="2">The sequence shown here is derived from an EMBL/GenBank/DDBJ whole genome shotgun (WGS) entry which is preliminary data.</text>
</comment>